<accession>A0AAD7ZHH0</accession>
<sequence>MVVIKMIPKESESEQGPSQENRVLVYTNPVNNFFKTCLNAMSKVLIMIIRAISTVVFEAWMVTEILLNLVLGPTEYLLILLTNPHGVAMFWIIVEVFFEVGISVIFAGVTVFMSAILLLEDAFNADDDGRGDDNKTQSLLKKVRTKVRQVRGS</sequence>
<keyword evidence="1" id="KW-0472">Membrane</keyword>
<evidence type="ECO:0000313" key="3">
    <source>
        <dbReference type="Proteomes" id="UP001233999"/>
    </source>
</evidence>
<evidence type="ECO:0000313" key="2">
    <source>
        <dbReference type="EMBL" id="KAJ9580789.1"/>
    </source>
</evidence>
<dbReference type="EMBL" id="JASPKZ010008147">
    <property type="protein sequence ID" value="KAJ9580789.1"/>
    <property type="molecule type" value="Genomic_DNA"/>
</dbReference>
<gene>
    <name evidence="2" type="ORF">L9F63_024030</name>
</gene>
<reference evidence="2" key="2">
    <citation type="submission" date="2023-05" db="EMBL/GenBank/DDBJ databases">
        <authorList>
            <person name="Fouks B."/>
        </authorList>
    </citation>
    <scope>NUCLEOTIDE SEQUENCE</scope>
    <source>
        <strain evidence="2">Stay&amp;Tobe</strain>
        <tissue evidence="2">Testes</tissue>
    </source>
</reference>
<keyword evidence="3" id="KW-1185">Reference proteome</keyword>
<keyword evidence="1" id="KW-0812">Transmembrane</keyword>
<evidence type="ECO:0000256" key="1">
    <source>
        <dbReference type="SAM" id="Phobius"/>
    </source>
</evidence>
<dbReference type="AlphaFoldDB" id="A0AAD7ZHH0"/>
<reference evidence="2" key="1">
    <citation type="journal article" date="2023" name="IScience">
        <title>Live-bearing cockroach genome reveals convergent evolutionary mechanisms linked to viviparity in insects and beyond.</title>
        <authorList>
            <person name="Fouks B."/>
            <person name="Harrison M.C."/>
            <person name="Mikhailova A.A."/>
            <person name="Marchal E."/>
            <person name="English S."/>
            <person name="Carruthers M."/>
            <person name="Jennings E.C."/>
            <person name="Chiamaka E.L."/>
            <person name="Frigard R.A."/>
            <person name="Pippel M."/>
            <person name="Attardo G.M."/>
            <person name="Benoit J.B."/>
            <person name="Bornberg-Bauer E."/>
            <person name="Tobe S.S."/>
        </authorList>
    </citation>
    <scope>NUCLEOTIDE SEQUENCE</scope>
    <source>
        <strain evidence="2">Stay&amp;Tobe</strain>
    </source>
</reference>
<name>A0AAD7ZHH0_DIPPU</name>
<proteinExistence type="predicted"/>
<dbReference type="Proteomes" id="UP001233999">
    <property type="component" value="Unassembled WGS sequence"/>
</dbReference>
<feature type="transmembrane region" description="Helical" evidence="1">
    <location>
        <begin position="90"/>
        <end position="119"/>
    </location>
</feature>
<organism evidence="2 3">
    <name type="scientific">Diploptera punctata</name>
    <name type="common">Pacific beetle cockroach</name>
    <dbReference type="NCBI Taxonomy" id="6984"/>
    <lineage>
        <taxon>Eukaryota</taxon>
        <taxon>Metazoa</taxon>
        <taxon>Ecdysozoa</taxon>
        <taxon>Arthropoda</taxon>
        <taxon>Hexapoda</taxon>
        <taxon>Insecta</taxon>
        <taxon>Pterygota</taxon>
        <taxon>Neoptera</taxon>
        <taxon>Polyneoptera</taxon>
        <taxon>Dictyoptera</taxon>
        <taxon>Blattodea</taxon>
        <taxon>Blaberoidea</taxon>
        <taxon>Blaberidae</taxon>
        <taxon>Diplopterinae</taxon>
        <taxon>Diploptera</taxon>
    </lineage>
</organism>
<protein>
    <submittedName>
        <fullName evidence="2">Uncharacterized protein</fullName>
    </submittedName>
</protein>
<comment type="caution">
    <text evidence="2">The sequence shown here is derived from an EMBL/GenBank/DDBJ whole genome shotgun (WGS) entry which is preliminary data.</text>
</comment>
<feature type="transmembrane region" description="Helical" evidence="1">
    <location>
        <begin position="44"/>
        <end position="70"/>
    </location>
</feature>
<keyword evidence="1" id="KW-1133">Transmembrane helix</keyword>